<comment type="catalytic activity">
    <reaction evidence="1">
        <text>ATP + protein L-histidine = ADP + protein N-phospho-L-histidine.</text>
        <dbReference type="EC" id="2.7.13.3"/>
    </reaction>
</comment>
<dbReference type="Proteomes" id="UP000730591">
    <property type="component" value="Unassembled WGS sequence"/>
</dbReference>
<gene>
    <name evidence="13" type="ORF">HCJ93_16480</name>
</gene>
<name>A0ABX1A876_9ACTN</name>
<sequence length="460" mass="48897">MTAERRNRCDSRATPPAAPGAPPSRRGALVPEDGPVTAVQETTTAAPAPGPPPPRPRLAERIIAAINRDPLTAPHAVRNDALLAVVTATHAILVALLTDEGRRPDALGWTLLLAAQVPLAWRRRRPMLVLVAVVALIGPYHALDFNHLAPTPAAYVALYTVAATSRPLRAIVTGGIVLTIPLTIMVVINAHEAVELLRISGWVVVVLFAGIDMRVYRHYVASIVERAERAERTREEEARRRVAEERLRIARDLHDLLAHSITLIGVQTSVAAHVLAADPERLDRDAVAKALDDIAETCRTARGELRTTLEVLREAGTSAGGRDPLPSLDGLPDLVEAARLAGARVEQSVRIGPVPPAVGAAAYRIVQEALTNAVRHAGPEPSVRVDLHEEEGALRLSVTDDGTGPAPGGPHGFGLVGMRERARSIGGTFEAGPRETGGFQVTATLPLAPLPTADPDRGHS</sequence>
<evidence type="ECO:0000256" key="7">
    <source>
        <dbReference type="ARBA" id="ARBA00022840"/>
    </source>
</evidence>
<feature type="domain" description="Histidine kinase/HSP90-like ATPase" evidence="12">
    <location>
        <begin position="357"/>
        <end position="449"/>
    </location>
</feature>
<dbReference type="InterPro" id="IPR050482">
    <property type="entry name" value="Sensor_HK_TwoCompSys"/>
</dbReference>
<dbReference type="Pfam" id="PF23539">
    <property type="entry name" value="DUF7134"/>
    <property type="match status" value="1"/>
</dbReference>
<comment type="caution">
    <text evidence="13">The sequence shown here is derived from an EMBL/GenBank/DDBJ whole genome shotgun (WGS) entry which is preliminary data.</text>
</comment>
<keyword evidence="11" id="KW-0812">Transmembrane</keyword>
<feature type="transmembrane region" description="Helical" evidence="11">
    <location>
        <begin position="126"/>
        <end position="142"/>
    </location>
</feature>
<keyword evidence="6 13" id="KW-0418">Kinase</keyword>
<keyword evidence="7" id="KW-0067">ATP-binding</keyword>
<dbReference type="InterPro" id="IPR003594">
    <property type="entry name" value="HATPase_dom"/>
</dbReference>
<evidence type="ECO:0000256" key="6">
    <source>
        <dbReference type="ARBA" id="ARBA00022777"/>
    </source>
</evidence>
<dbReference type="SUPFAM" id="SSF55874">
    <property type="entry name" value="ATPase domain of HSP90 chaperone/DNA topoisomerase II/histidine kinase"/>
    <property type="match status" value="1"/>
</dbReference>
<keyword evidence="14" id="KW-1185">Reference proteome</keyword>
<evidence type="ECO:0000313" key="14">
    <source>
        <dbReference type="Proteomes" id="UP000730591"/>
    </source>
</evidence>
<dbReference type="GO" id="GO:0016301">
    <property type="term" value="F:kinase activity"/>
    <property type="evidence" value="ECO:0007669"/>
    <property type="project" value="UniProtKB-KW"/>
</dbReference>
<dbReference type="InterPro" id="IPR011712">
    <property type="entry name" value="Sig_transdc_His_kin_sub3_dim/P"/>
</dbReference>
<evidence type="ECO:0000256" key="11">
    <source>
        <dbReference type="SAM" id="Phobius"/>
    </source>
</evidence>
<evidence type="ECO:0000256" key="8">
    <source>
        <dbReference type="ARBA" id="ARBA00023012"/>
    </source>
</evidence>
<evidence type="ECO:0000256" key="5">
    <source>
        <dbReference type="ARBA" id="ARBA00022741"/>
    </source>
</evidence>
<keyword evidence="8" id="KW-0902">Two-component regulatory system</keyword>
<evidence type="ECO:0000256" key="1">
    <source>
        <dbReference type="ARBA" id="ARBA00000085"/>
    </source>
</evidence>
<dbReference type="PANTHER" id="PTHR24421">
    <property type="entry name" value="NITRATE/NITRITE SENSOR PROTEIN NARX-RELATED"/>
    <property type="match status" value="1"/>
</dbReference>
<dbReference type="InterPro" id="IPR036890">
    <property type="entry name" value="HATPase_C_sf"/>
</dbReference>
<dbReference type="Pfam" id="PF07730">
    <property type="entry name" value="HisKA_3"/>
    <property type="match status" value="1"/>
</dbReference>
<keyword evidence="11" id="KW-1133">Transmembrane helix</keyword>
<feature type="compositionally biased region" description="Basic and acidic residues" evidence="10">
    <location>
        <begin position="1"/>
        <end position="11"/>
    </location>
</feature>
<dbReference type="CDD" id="cd16917">
    <property type="entry name" value="HATPase_UhpB-NarQ-NarX-like"/>
    <property type="match status" value="1"/>
</dbReference>
<dbReference type="Gene3D" id="3.30.565.10">
    <property type="entry name" value="Histidine kinase-like ATPase, C-terminal domain"/>
    <property type="match status" value="1"/>
</dbReference>
<accession>A0ABX1A876</accession>
<evidence type="ECO:0000259" key="12">
    <source>
        <dbReference type="SMART" id="SM00387"/>
    </source>
</evidence>
<keyword evidence="9" id="KW-0175">Coiled coil</keyword>
<dbReference type="EMBL" id="JAATEM010000018">
    <property type="protein sequence ID" value="NJP51621.1"/>
    <property type="molecule type" value="Genomic_DNA"/>
</dbReference>
<keyword evidence="5" id="KW-0547">Nucleotide-binding</keyword>
<evidence type="ECO:0000256" key="4">
    <source>
        <dbReference type="ARBA" id="ARBA00022679"/>
    </source>
</evidence>
<dbReference type="PANTHER" id="PTHR24421:SF10">
    <property type="entry name" value="NITRATE_NITRITE SENSOR PROTEIN NARQ"/>
    <property type="match status" value="1"/>
</dbReference>
<dbReference type="Gene3D" id="1.20.5.1930">
    <property type="match status" value="1"/>
</dbReference>
<evidence type="ECO:0000256" key="10">
    <source>
        <dbReference type="SAM" id="MobiDB-lite"/>
    </source>
</evidence>
<keyword evidence="11" id="KW-0472">Membrane</keyword>
<dbReference type="InterPro" id="IPR055558">
    <property type="entry name" value="DUF7134"/>
</dbReference>
<feature type="region of interest" description="Disordered" evidence="10">
    <location>
        <begin position="1"/>
        <end position="56"/>
    </location>
</feature>
<dbReference type="EC" id="2.7.13.3" evidence="2"/>
<feature type="compositionally biased region" description="Low complexity" evidence="10">
    <location>
        <begin position="442"/>
        <end position="453"/>
    </location>
</feature>
<organism evidence="13 14">
    <name type="scientific">Streptomyces composti</name>
    <dbReference type="NCBI Taxonomy" id="2720025"/>
    <lineage>
        <taxon>Bacteria</taxon>
        <taxon>Bacillati</taxon>
        <taxon>Actinomycetota</taxon>
        <taxon>Actinomycetes</taxon>
        <taxon>Kitasatosporales</taxon>
        <taxon>Streptomycetaceae</taxon>
        <taxon>Streptomyces</taxon>
    </lineage>
</organism>
<evidence type="ECO:0000313" key="13">
    <source>
        <dbReference type="EMBL" id="NJP51621.1"/>
    </source>
</evidence>
<keyword evidence="4" id="KW-0808">Transferase</keyword>
<dbReference type="SMART" id="SM00387">
    <property type="entry name" value="HATPase_c"/>
    <property type="match status" value="1"/>
</dbReference>
<proteinExistence type="predicted"/>
<keyword evidence="3" id="KW-0597">Phosphoprotein</keyword>
<feature type="transmembrane region" description="Helical" evidence="11">
    <location>
        <begin position="171"/>
        <end position="190"/>
    </location>
</feature>
<reference evidence="13 14" key="1">
    <citation type="submission" date="2020-03" db="EMBL/GenBank/DDBJ databases">
        <title>WGS of actinomycetes isolated from Thailand.</title>
        <authorList>
            <person name="Thawai C."/>
        </authorList>
    </citation>
    <scope>NUCLEOTIDE SEQUENCE [LARGE SCALE GENOMIC DNA]</scope>
    <source>
        <strain evidence="13 14">SBST2-5</strain>
    </source>
</reference>
<feature type="region of interest" description="Disordered" evidence="10">
    <location>
        <begin position="429"/>
        <end position="460"/>
    </location>
</feature>
<evidence type="ECO:0000256" key="3">
    <source>
        <dbReference type="ARBA" id="ARBA00022553"/>
    </source>
</evidence>
<evidence type="ECO:0000256" key="9">
    <source>
        <dbReference type="SAM" id="Coils"/>
    </source>
</evidence>
<protein>
    <recommendedName>
        <fullName evidence="2">histidine kinase</fullName>
        <ecNumber evidence="2">2.7.13.3</ecNumber>
    </recommendedName>
</protein>
<evidence type="ECO:0000256" key="2">
    <source>
        <dbReference type="ARBA" id="ARBA00012438"/>
    </source>
</evidence>
<dbReference type="Pfam" id="PF02518">
    <property type="entry name" value="HATPase_c"/>
    <property type="match status" value="1"/>
</dbReference>
<feature type="transmembrane region" description="Helical" evidence="11">
    <location>
        <begin position="196"/>
        <end position="216"/>
    </location>
</feature>
<feature type="coiled-coil region" evidence="9">
    <location>
        <begin position="220"/>
        <end position="247"/>
    </location>
</feature>